<evidence type="ECO:0000313" key="2">
    <source>
        <dbReference type="EMBL" id="WTT18940.1"/>
    </source>
</evidence>
<feature type="compositionally biased region" description="Low complexity" evidence="1">
    <location>
        <begin position="500"/>
        <end position="517"/>
    </location>
</feature>
<protein>
    <submittedName>
        <fullName evidence="2">Uncharacterized protein</fullName>
    </submittedName>
</protein>
<evidence type="ECO:0000256" key="1">
    <source>
        <dbReference type="SAM" id="MobiDB-lite"/>
    </source>
</evidence>
<feature type="region of interest" description="Disordered" evidence="1">
    <location>
        <begin position="486"/>
        <end position="517"/>
    </location>
</feature>
<dbReference type="AlphaFoldDB" id="A0AAU2A6C8"/>
<accession>A0AAU2A6C8</accession>
<name>A0AAU2A6C8_9ACTN</name>
<feature type="compositionally biased region" description="Pro residues" evidence="1">
    <location>
        <begin position="44"/>
        <end position="54"/>
    </location>
</feature>
<proteinExistence type="predicted"/>
<feature type="compositionally biased region" description="Low complexity" evidence="1">
    <location>
        <begin position="121"/>
        <end position="176"/>
    </location>
</feature>
<feature type="compositionally biased region" description="Basic and acidic residues" evidence="1">
    <location>
        <begin position="443"/>
        <end position="458"/>
    </location>
</feature>
<organism evidence="2">
    <name type="scientific">Streptomyces sp. NBC_00093</name>
    <dbReference type="NCBI Taxonomy" id="2975649"/>
    <lineage>
        <taxon>Bacteria</taxon>
        <taxon>Bacillati</taxon>
        <taxon>Actinomycetota</taxon>
        <taxon>Actinomycetes</taxon>
        <taxon>Kitasatosporales</taxon>
        <taxon>Streptomycetaceae</taxon>
        <taxon>Streptomyces</taxon>
    </lineage>
</organism>
<dbReference type="EMBL" id="CP108222">
    <property type="protein sequence ID" value="WTT18940.1"/>
    <property type="molecule type" value="Genomic_DNA"/>
</dbReference>
<reference evidence="2" key="1">
    <citation type="submission" date="2022-10" db="EMBL/GenBank/DDBJ databases">
        <title>The complete genomes of actinobacterial strains from the NBC collection.</title>
        <authorList>
            <person name="Joergensen T.S."/>
            <person name="Alvarez Arevalo M."/>
            <person name="Sterndorff E.B."/>
            <person name="Faurdal D."/>
            <person name="Vuksanovic O."/>
            <person name="Mourched A.-S."/>
            <person name="Charusanti P."/>
            <person name="Shaw S."/>
            <person name="Blin K."/>
            <person name="Weber T."/>
        </authorList>
    </citation>
    <scope>NUCLEOTIDE SEQUENCE</scope>
    <source>
        <strain evidence="2">NBC_00093</strain>
    </source>
</reference>
<gene>
    <name evidence="2" type="ORF">OHA22_27110</name>
</gene>
<feature type="compositionally biased region" description="Low complexity" evidence="1">
    <location>
        <begin position="228"/>
        <end position="286"/>
    </location>
</feature>
<sequence>MTQSGQGEEPSPRVAREGIVLPSDGGEPLLPGMTGGSAGRPVPAQAPPPPPPTPTGGQAWGQPWGPDMNQPQGQSQGPYEGQPQGQSQGRPQGPYDGQSQGQNQGPYEGQSQGHPQGGYQGQPAQGQGQSPAAGGWPAAPDAQQHQQWGTQGQFQPQSQPQQPQQQPEQQAPSAPAWNNDPRATGDWPQQPGYGAQPTPGAPLPVPHAPQGAGSAPLPPATGGTPMPQHQEQQHQQQPYGQNQNQHAGAYGPYGGAPSAPLPPEGGAAVPYAAAPGAPLPPADEGATQYIPPVPGTPGPVVDQATQYLPPIAAHTPAPSPAPAHVNEAATQFLPPVGPGALPPETNAEATTFLGRVPQAAPAHPDAQATQYIPPVPGGPYGAPDDRQPPSAFDNLFRGGPGGQAADAPAGATQQLPRVQPQQPGPPAYAQQPSYGFPNAAPHAPHDLDDGHGGRGEGRRSRVPVIAALGIGIAVLGVGAGALLSSGGGDSDDDAGNKTVAATSAAPEESGSPAADPAQAQAVELDKLLATSNNSRDAVIKAVADVKSCDNLGQAATDLRDAAQQRGELVTRLSSLPVDKLPNNAELTAALTKAWQASQSADNHYAAWADQVARKNGCKKGQARTTSQTQNGNKQSGIATTQKARAAELWNAIAKSYGLTERQSTQL</sequence>
<feature type="region of interest" description="Disordered" evidence="1">
    <location>
        <begin position="1"/>
        <end position="303"/>
    </location>
</feature>
<feature type="compositionally biased region" description="Low complexity" evidence="1">
    <location>
        <begin position="81"/>
        <end position="94"/>
    </location>
</feature>
<feature type="region of interest" description="Disordered" evidence="1">
    <location>
        <begin position="332"/>
        <end position="458"/>
    </location>
</feature>
<feature type="compositionally biased region" description="Polar residues" evidence="1">
    <location>
        <begin position="622"/>
        <end position="639"/>
    </location>
</feature>
<feature type="region of interest" description="Disordered" evidence="1">
    <location>
        <begin position="617"/>
        <end position="639"/>
    </location>
</feature>
<feature type="compositionally biased region" description="Low complexity" evidence="1">
    <location>
        <begin position="357"/>
        <end position="370"/>
    </location>
</feature>